<evidence type="ECO:0000256" key="13">
    <source>
        <dbReference type="SAM" id="MobiDB-lite"/>
    </source>
</evidence>
<keyword evidence="15" id="KW-0378">Hydrolase</keyword>
<dbReference type="GO" id="GO:0003697">
    <property type="term" value="F:single-stranded DNA binding"/>
    <property type="evidence" value="ECO:0007669"/>
    <property type="project" value="TreeGrafter"/>
</dbReference>
<dbReference type="EC" id="3.6.4.13" evidence="15"/>
<feature type="coiled-coil region" evidence="12">
    <location>
        <begin position="278"/>
        <end position="400"/>
    </location>
</feature>
<dbReference type="Pfam" id="PF13476">
    <property type="entry name" value="AAA_23"/>
    <property type="match status" value="1"/>
</dbReference>
<comment type="similarity">
    <text evidence="3">Belongs to the SMC family. SMC6 subfamily.</text>
</comment>
<evidence type="ECO:0000256" key="4">
    <source>
        <dbReference type="ARBA" id="ARBA00022454"/>
    </source>
</evidence>
<feature type="domain" description="Rad50/SbcC-type AAA" evidence="14">
    <location>
        <begin position="116"/>
        <end position="333"/>
    </location>
</feature>
<accession>A0AAJ0D5K7</accession>
<evidence type="ECO:0000256" key="8">
    <source>
        <dbReference type="ARBA" id="ARBA00023054"/>
    </source>
</evidence>
<dbReference type="GO" id="GO:0003724">
    <property type="term" value="F:RNA helicase activity"/>
    <property type="evidence" value="ECO:0007669"/>
    <property type="project" value="UniProtKB-EC"/>
</dbReference>
<evidence type="ECO:0000259" key="14">
    <source>
        <dbReference type="Pfam" id="PF13476"/>
    </source>
</evidence>
<comment type="caution">
    <text evidence="15">The sequence shown here is derived from an EMBL/GenBank/DDBJ whole genome shotgun (WGS) entry which is preliminary data.</text>
</comment>
<evidence type="ECO:0000256" key="9">
    <source>
        <dbReference type="ARBA" id="ARBA00023172"/>
    </source>
</evidence>
<evidence type="ECO:0000256" key="3">
    <source>
        <dbReference type="ARBA" id="ARBA00006793"/>
    </source>
</evidence>
<dbReference type="GO" id="GO:0000724">
    <property type="term" value="P:double-strand break repair via homologous recombination"/>
    <property type="evidence" value="ECO:0007669"/>
    <property type="project" value="TreeGrafter"/>
</dbReference>
<feature type="region of interest" description="Disordered" evidence="13">
    <location>
        <begin position="1"/>
        <end position="84"/>
    </location>
</feature>
<dbReference type="GO" id="GO:0003684">
    <property type="term" value="F:damaged DNA binding"/>
    <property type="evidence" value="ECO:0007669"/>
    <property type="project" value="TreeGrafter"/>
</dbReference>
<evidence type="ECO:0000256" key="2">
    <source>
        <dbReference type="ARBA" id="ARBA00004286"/>
    </source>
</evidence>
<keyword evidence="16" id="KW-1185">Reference proteome</keyword>
<feature type="compositionally biased region" description="Acidic residues" evidence="13">
    <location>
        <begin position="51"/>
        <end position="60"/>
    </location>
</feature>
<proteinExistence type="inferred from homology"/>
<dbReference type="GO" id="GO:0005524">
    <property type="term" value="F:ATP binding"/>
    <property type="evidence" value="ECO:0007669"/>
    <property type="project" value="UniProtKB-KW"/>
</dbReference>
<feature type="coiled-coil region" evidence="12">
    <location>
        <begin position="730"/>
        <end position="989"/>
    </location>
</feature>
<evidence type="ECO:0000313" key="16">
    <source>
        <dbReference type="Proteomes" id="UP001271007"/>
    </source>
</evidence>
<dbReference type="EMBL" id="JAWDJX010000084">
    <property type="protein sequence ID" value="KAK3046674.1"/>
    <property type="molecule type" value="Genomic_DNA"/>
</dbReference>
<comment type="subcellular location">
    <subcellularLocation>
        <location evidence="2">Chromosome</location>
    </subcellularLocation>
    <subcellularLocation>
        <location evidence="1">Nucleus</location>
    </subcellularLocation>
</comment>
<evidence type="ECO:0000313" key="15">
    <source>
        <dbReference type="EMBL" id="KAK3046674.1"/>
    </source>
</evidence>
<keyword evidence="9" id="KW-0233">DNA recombination</keyword>
<evidence type="ECO:0000256" key="12">
    <source>
        <dbReference type="SAM" id="Coils"/>
    </source>
</evidence>
<name>A0AAJ0D5K7_9PEZI</name>
<organism evidence="15 16">
    <name type="scientific">Extremus antarcticus</name>
    <dbReference type="NCBI Taxonomy" id="702011"/>
    <lineage>
        <taxon>Eukaryota</taxon>
        <taxon>Fungi</taxon>
        <taxon>Dikarya</taxon>
        <taxon>Ascomycota</taxon>
        <taxon>Pezizomycotina</taxon>
        <taxon>Dothideomycetes</taxon>
        <taxon>Dothideomycetidae</taxon>
        <taxon>Mycosphaerellales</taxon>
        <taxon>Extremaceae</taxon>
        <taxon>Extremus</taxon>
    </lineage>
</organism>
<keyword evidence="11" id="KW-0539">Nucleus</keyword>
<dbReference type="PANTHER" id="PTHR19306:SF6">
    <property type="entry name" value="STRUCTURAL MAINTENANCE OF CHROMOSOMES PROTEIN 6"/>
    <property type="match status" value="1"/>
</dbReference>
<dbReference type="AlphaFoldDB" id="A0AAJ0D5K7"/>
<dbReference type="GO" id="GO:0030915">
    <property type="term" value="C:Smc5-Smc6 complex"/>
    <property type="evidence" value="ECO:0007669"/>
    <property type="project" value="TreeGrafter"/>
</dbReference>
<evidence type="ECO:0000256" key="1">
    <source>
        <dbReference type="ARBA" id="ARBA00004123"/>
    </source>
</evidence>
<keyword evidence="8 12" id="KW-0175">Coiled coil</keyword>
<dbReference type="Proteomes" id="UP001271007">
    <property type="component" value="Unassembled WGS sequence"/>
</dbReference>
<feature type="compositionally biased region" description="Polar residues" evidence="13">
    <location>
        <begin position="21"/>
        <end position="30"/>
    </location>
</feature>
<dbReference type="GO" id="GO:0035861">
    <property type="term" value="C:site of double-strand break"/>
    <property type="evidence" value="ECO:0007669"/>
    <property type="project" value="TreeGrafter"/>
</dbReference>
<evidence type="ECO:0000256" key="6">
    <source>
        <dbReference type="ARBA" id="ARBA00022763"/>
    </source>
</evidence>
<reference evidence="15" key="1">
    <citation type="submission" date="2023-04" db="EMBL/GenBank/DDBJ databases">
        <title>Black Yeasts Isolated from many extreme environments.</title>
        <authorList>
            <person name="Coleine C."/>
            <person name="Stajich J.E."/>
            <person name="Selbmann L."/>
        </authorList>
    </citation>
    <scope>NUCLEOTIDE SEQUENCE</scope>
    <source>
        <strain evidence="15">CCFEE 5312</strain>
    </source>
</reference>
<keyword evidence="10" id="KW-0234">DNA repair</keyword>
<dbReference type="Gene3D" id="3.40.50.300">
    <property type="entry name" value="P-loop containing nucleotide triphosphate hydrolases"/>
    <property type="match status" value="2"/>
</dbReference>
<keyword evidence="4" id="KW-0158">Chromosome</keyword>
<evidence type="ECO:0000256" key="5">
    <source>
        <dbReference type="ARBA" id="ARBA00022741"/>
    </source>
</evidence>
<sequence>MAPRKRSRDVHDVDGEVEIESASSSFQQRYGQGPKRSRLAMAHANGGSVVSDDDTEDDFDSTMHEDDLGGTPVGSDDEEDDDEFDLQSTQFIRKEHLQDREKNMAMENGVIEEVFCRNFMCHSKLRIKLGPLINFIIGHNGSGKSAVLTALTMCLGGKATSTNRGASLKSLIKEGTDNATLAVKIKNQGDGAYKTELYGRSIIVERHFTRAGSSSFKLKNEHDKIISHKKADLDDILDFYAFQLDNPINVLTQDMARQFLSNSTPSDKYKFFLRGTQLEVLDADYALMEEHIDSIEEKLRTREQDIHHLKDKMEKAEARKKRMEKTQTMAEKISRLSWQHAWAQVEEQEVKLVDMESDVQHAIDNVQQKTDEAEVFDGTYEGQKQSFESAQRTHHDLEEQLQPLSDNHKAVNDKMQANKRNVSDILGQERECRNELKKSGKDITRIEADIQKEQDILAGAEGNEHLERMTKLEELKEEAAAKKQQHEDHLTGLTALQAKDNEAAQAVRAAEQPFQRSKEAADGATRALDRLKNTQGQEWAGYRDGMENLVRTINRESRFRTKPVGPMGKHIKILKPEWTSVIEKTMGGNMEAFIVTSKEDQNLLSQIVGRSNCRVPIMIGNPNRMDTTGKEPSADVDTMLRILEIDNDLVRNSIIINQSAEQFVLIKDADEARAFLFDGPRPHNVKAVVAKVGTSAAMRYEFSGMGAQKTSPVPAYQGASHMTTDIRDQIRQHQDAVNEATRDMEAAKASKRRLQEAHKAASANIKKHYTQEKQLKVQYQKAEDAVAEQQSLIDSNRPQDGKLQALEEQLREAKTDRENQENSYKDITLAKDDANQAAHEIKRALDEATEELSMAQKNAERAEKKLRELETKRMKALQDKNLAIQLIDQAKTEQARLETDRDTQRNTVATFIGRAEQISVRVEVPADMTAAKLDDRLAKMIEDRMREERAVGGNREDIELAYIARKDEYEHANAECSKLKLLAKELKSTLSERQRRWKLFRRYIASRARITFSILLSERQFRGQLKMEHHNKLLHIVVEPDITRASDAGRGTKTLSGGEKSFSTICMLLSIWDAMGSPIRCLDEFDVFMDNVNRSTSMQMMVKAARQATGRQFVLITPQSMDSVSWGEDVKIIRMSDPERGQTVLQMGA</sequence>
<evidence type="ECO:0000256" key="11">
    <source>
        <dbReference type="ARBA" id="ARBA00023242"/>
    </source>
</evidence>
<dbReference type="GO" id="GO:0016787">
    <property type="term" value="F:hydrolase activity"/>
    <property type="evidence" value="ECO:0007669"/>
    <property type="project" value="UniProtKB-KW"/>
</dbReference>
<evidence type="ECO:0000256" key="10">
    <source>
        <dbReference type="ARBA" id="ARBA00023204"/>
    </source>
</evidence>
<keyword evidence="6" id="KW-0227">DNA damage</keyword>
<dbReference type="GO" id="GO:0005634">
    <property type="term" value="C:nucleus"/>
    <property type="evidence" value="ECO:0007669"/>
    <property type="project" value="UniProtKB-SubCell"/>
</dbReference>
<feature type="compositionally biased region" description="Acidic residues" evidence="13">
    <location>
        <begin position="75"/>
        <end position="84"/>
    </location>
</feature>
<protein>
    <submittedName>
        <fullName evidence="15">Structural maintenance of chromosomes protein 6</fullName>
        <ecNumber evidence="15">3.6.4.13</ecNumber>
    </submittedName>
</protein>
<dbReference type="SUPFAM" id="SSF52540">
    <property type="entry name" value="P-loop containing nucleoside triphosphate hydrolases"/>
    <property type="match status" value="1"/>
</dbReference>
<keyword evidence="7" id="KW-0067">ATP-binding</keyword>
<keyword evidence="5" id="KW-0547">Nucleotide-binding</keyword>
<dbReference type="InterPro" id="IPR038729">
    <property type="entry name" value="Rad50/SbcC_AAA"/>
</dbReference>
<feature type="coiled-coil region" evidence="12">
    <location>
        <begin position="469"/>
        <end position="534"/>
    </location>
</feature>
<gene>
    <name evidence="15" type="primary">smc6</name>
    <name evidence="15" type="ORF">LTR09_011888</name>
</gene>
<evidence type="ECO:0000256" key="7">
    <source>
        <dbReference type="ARBA" id="ARBA00022840"/>
    </source>
</evidence>
<dbReference type="PANTHER" id="PTHR19306">
    <property type="entry name" value="STRUCTURAL MAINTENANCE OF CHROMOSOMES 5,6 SMC5, SMC6"/>
    <property type="match status" value="1"/>
</dbReference>
<dbReference type="InterPro" id="IPR027417">
    <property type="entry name" value="P-loop_NTPase"/>
</dbReference>